<accession>G5AC84</accession>
<dbReference type="STRING" id="1094619.G5AC84"/>
<protein>
    <recommendedName>
        <fullName evidence="4">Pectate lyase</fullName>
    </recommendedName>
</protein>
<keyword evidence="3" id="KW-1185">Reference proteome</keyword>
<feature type="signal peptide" evidence="1">
    <location>
        <begin position="1"/>
        <end position="25"/>
    </location>
</feature>
<dbReference type="AlphaFoldDB" id="G5AC84"/>
<reference evidence="2 3" key="1">
    <citation type="journal article" date="2006" name="Science">
        <title>Phytophthora genome sequences uncover evolutionary origins and mechanisms of pathogenesis.</title>
        <authorList>
            <person name="Tyler B.M."/>
            <person name="Tripathy S."/>
            <person name="Zhang X."/>
            <person name="Dehal P."/>
            <person name="Jiang R.H."/>
            <person name="Aerts A."/>
            <person name="Arredondo F.D."/>
            <person name="Baxter L."/>
            <person name="Bensasson D."/>
            <person name="Beynon J.L."/>
            <person name="Chapman J."/>
            <person name="Damasceno C.M."/>
            <person name="Dorrance A.E."/>
            <person name="Dou D."/>
            <person name="Dickerman A.W."/>
            <person name="Dubchak I.L."/>
            <person name="Garbelotto M."/>
            <person name="Gijzen M."/>
            <person name="Gordon S.G."/>
            <person name="Govers F."/>
            <person name="Grunwald N.J."/>
            <person name="Huang W."/>
            <person name="Ivors K.L."/>
            <person name="Jones R.W."/>
            <person name="Kamoun S."/>
            <person name="Krampis K."/>
            <person name="Lamour K.H."/>
            <person name="Lee M.K."/>
            <person name="McDonald W.H."/>
            <person name="Medina M."/>
            <person name="Meijer H.J."/>
            <person name="Nordberg E.K."/>
            <person name="Maclean D.J."/>
            <person name="Ospina-Giraldo M.D."/>
            <person name="Morris P.F."/>
            <person name="Phuntumart V."/>
            <person name="Putnam N.H."/>
            <person name="Rash S."/>
            <person name="Rose J.K."/>
            <person name="Sakihama Y."/>
            <person name="Salamov A.A."/>
            <person name="Savidor A."/>
            <person name="Scheuring C.F."/>
            <person name="Smith B.M."/>
            <person name="Sobral B.W."/>
            <person name="Terry A."/>
            <person name="Torto-Alalibo T.A."/>
            <person name="Win J."/>
            <person name="Xu Z."/>
            <person name="Zhang H."/>
            <person name="Grigoriev I.V."/>
            <person name="Rokhsar D.S."/>
            <person name="Boore J.L."/>
        </authorList>
    </citation>
    <scope>NUCLEOTIDE SEQUENCE [LARGE SCALE GENOMIC DNA]</scope>
    <source>
        <strain evidence="2 3">P6497</strain>
    </source>
</reference>
<dbReference type="InParanoid" id="G5AC84"/>
<evidence type="ECO:0008006" key="4">
    <source>
        <dbReference type="Google" id="ProtNLM"/>
    </source>
</evidence>
<evidence type="ECO:0000313" key="3">
    <source>
        <dbReference type="Proteomes" id="UP000002640"/>
    </source>
</evidence>
<evidence type="ECO:0000256" key="1">
    <source>
        <dbReference type="SAM" id="SignalP"/>
    </source>
</evidence>
<dbReference type="KEGG" id="psoj:PHYSODRAFT_529952"/>
<dbReference type="EMBL" id="JH159163">
    <property type="protein sequence ID" value="EGZ06958.1"/>
    <property type="molecule type" value="Genomic_DNA"/>
</dbReference>
<feature type="non-terminal residue" evidence="2">
    <location>
        <position position="1"/>
    </location>
</feature>
<feature type="chain" id="PRO_5003473416" description="Pectate lyase" evidence="1">
    <location>
        <begin position="26"/>
        <end position="91"/>
    </location>
</feature>
<name>G5AC84_PHYSP</name>
<proteinExistence type="predicted"/>
<sequence length="91" mass="9827">LVYPSSYIVVTAVALVALQLQQIAASSLQFDPYTTCNSYNIGDKNFPGRGTEIEDDGNCVVTVPEIPDSLKHSEISAVLVADKMFLCICTN</sequence>
<gene>
    <name evidence="2" type="ORF">PHYSODRAFT_529952</name>
</gene>
<keyword evidence="1" id="KW-0732">Signal</keyword>
<evidence type="ECO:0000313" key="2">
    <source>
        <dbReference type="EMBL" id="EGZ06958.1"/>
    </source>
</evidence>
<organism evidence="2 3">
    <name type="scientific">Phytophthora sojae (strain P6497)</name>
    <name type="common">Soybean stem and root rot agent</name>
    <name type="synonym">Phytophthora megasperma f. sp. glycines</name>
    <dbReference type="NCBI Taxonomy" id="1094619"/>
    <lineage>
        <taxon>Eukaryota</taxon>
        <taxon>Sar</taxon>
        <taxon>Stramenopiles</taxon>
        <taxon>Oomycota</taxon>
        <taxon>Peronosporomycetes</taxon>
        <taxon>Peronosporales</taxon>
        <taxon>Peronosporaceae</taxon>
        <taxon>Phytophthora</taxon>
    </lineage>
</organism>
<dbReference type="Proteomes" id="UP000002640">
    <property type="component" value="Unassembled WGS sequence"/>
</dbReference>
<dbReference type="GeneID" id="20661431"/>
<dbReference type="RefSeq" id="XP_009537722.1">
    <property type="nucleotide sequence ID" value="XM_009539427.1"/>
</dbReference>